<keyword evidence="2 4" id="KW-0378">Hydrolase</keyword>
<dbReference type="GO" id="GO:0019478">
    <property type="term" value="P:D-amino acid catabolic process"/>
    <property type="evidence" value="ECO:0007669"/>
    <property type="project" value="UniProtKB-UniRule"/>
</dbReference>
<evidence type="ECO:0000313" key="6">
    <source>
        <dbReference type="Proteomes" id="UP000198902"/>
    </source>
</evidence>
<dbReference type="NCBIfam" id="NF011435">
    <property type="entry name" value="PRK14866.1-1"/>
    <property type="match status" value="1"/>
</dbReference>
<comment type="cofactor">
    <cofactor evidence="4">
        <name>Zn(2+)</name>
        <dbReference type="ChEBI" id="CHEBI:29105"/>
    </cofactor>
    <text evidence="4">Binds 2 Zn(2+) ions per subunit.</text>
</comment>
<sequence>MIGIVVSRADSASVHIGERLLELADWDERTDGDRPDADGGGTVFARDGFELREFDALHIDLDDPAEAFDADLDFLVVVSRHAGETGALLTAHFTGNFGPADYGGEPGRFARACPNAQRAVVEALRERAPDGYEVGIEATHHGPTEPTVPSMFVELGSDDEQWDDPEGARAVAAAVLDIEGVAADADRQLVGFGGGHYAPRFERVLRETDWRVGHIAADWQLKAMGAPENNRDVLRRAFEASAADLALVDGDRDDLAAALEAEGFRVVSETWVRETAGVPLDRVAALEADITTVEEGLRFGARIDADDYEVVSLPDGLLGEAQGIDLDAALSAVRGTTVAFHTTEGGTRAVGRAAVAGDGYDELVSRLCDVLREKYDTVVRDNGAVTATTRAFDPDAAREFGVPEGPAFGKLSAGQSVEVDGETVAPEDVSKERLIEFAV</sequence>
<dbReference type="GO" id="GO:0106026">
    <property type="term" value="F:Gly-tRNA(Ala) deacylase activity"/>
    <property type="evidence" value="ECO:0007669"/>
    <property type="project" value="RHEA"/>
</dbReference>
<protein>
    <recommendedName>
        <fullName evidence="4">D-aminoacyl-tRNA deacylase</fullName>
        <ecNumber evidence="4">3.1.1.96</ecNumber>
    </recommendedName>
</protein>
<comment type="subunit">
    <text evidence="4">Monomer.</text>
</comment>
<evidence type="ECO:0000256" key="1">
    <source>
        <dbReference type="ARBA" id="ARBA00022723"/>
    </source>
</evidence>
<dbReference type="Proteomes" id="UP000198902">
    <property type="component" value="Unassembled WGS sequence"/>
</dbReference>
<dbReference type="RefSeq" id="WP_089779061.1">
    <property type="nucleotide sequence ID" value="NZ_CABLRR010000002.1"/>
</dbReference>
<gene>
    <name evidence="4" type="primary">dtdA</name>
    <name evidence="5" type="ORF">BN996_02285</name>
</gene>
<accession>A0A0D6JSD9</accession>
<dbReference type="AlphaFoldDB" id="A0A0D6JSD9"/>
<dbReference type="Pfam" id="PF04414">
    <property type="entry name" value="tRNA_deacylase"/>
    <property type="match status" value="1"/>
</dbReference>
<comment type="catalytic activity">
    <reaction evidence="4">
        <text>a D-aminoacyl-tRNA + H2O = a tRNA + a D-alpha-amino acid + H(+)</text>
        <dbReference type="Rhea" id="RHEA:13953"/>
        <dbReference type="Rhea" id="RHEA-COMP:10123"/>
        <dbReference type="Rhea" id="RHEA-COMP:10124"/>
        <dbReference type="ChEBI" id="CHEBI:15377"/>
        <dbReference type="ChEBI" id="CHEBI:15378"/>
        <dbReference type="ChEBI" id="CHEBI:59871"/>
        <dbReference type="ChEBI" id="CHEBI:78442"/>
        <dbReference type="ChEBI" id="CHEBI:79333"/>
        <dbReference type="EC" id="3.1.1.96"/>
    </reaction>
</comment>
<comment type="catalytic activity">
    <reaction evidence="4">
        <text>glycyl-tRNA(Ala) + H2O = tRNA(Ala) + glycine + H(+)</text>
        <dbReference type="Rhea" id="RHEA:53744"/>
        <dbReference type="Rhea" id="RHEA-COMP:9657"/>
        <dbReference type="Rhea" id="RHEA-COMP:13640"/>
        <dbReference type="ChEBI" id="CHEBI:15377"/>
        <dbReference type="ChEBI" id="CHEBI:15378"/>
        <dbReference type="ChEBI" id="CHEBI:57305"/>
        <dbReference type="ChEBI" id="CHEBI:78442"/>
        <dbReference type="ChEBI" id="CHEBI:78522"/>
        <dbReference type="EC" id="3.1.1.96"/>
    </reaction>
</comment>
<keyword evidence="1 4" id="KW-0479">Metal-binding</keyword>
<comment type="similarity">
    <text evidence="4">Belongs to the DtdA deacylase family.</text>
</comment>
<dbReference type="PANTHER" id="PTHR34667">
    <property type="entry name" value="D-AMINOACYL-TRNA DEACYLASE"/>
    <property type="match status" value="1"/>
</dbReference>
<name>A0A0D6JSD9_9EURY</name>
<dbReference type="EC" id="3.1.1.96" evidence="4"/>
<evidence type="ECO:0000256" key="3">
    <source>
        <dbReference type="ARBA" id="ARBA00022833"/>
    </source>
</evidence>
<keyword evidence="6" id="KW-1185">Reference proteome</keyword>
<dbReference type="Gene3D" id="3.40.630.50">
    <property type="entry name" value="AF0625-like"/>
    <property type="match status" value="1"/>
</dbReference>
<evidence type="ECO:0000313" key="5">
    <source>
        <dbReference type="EMBL" id="CQR50802.1"/>
    </source>
</evidence>
<dbReference type="GO" id="GO:0008270">
    <property type="term" value="F:zinc ion binding"/>
    <property type="evidence" value="ECO:0007669"/>
    <property type="project" value="UniProtKB-UniRule"/>
</dbReference>
<dbReference type="OrthoDB" id="9863at2157"/>
<dbReference type="Gene3D" id="3.40.50.10700">
    <property type="entry name" value="AF0625-like"/>
    <property type="match status" value="1"/>
</dbReference>
<dbReference type="InterPro" id="IPR018033">
    <property type="entry name" value="Deacylase_DtdA_archaea"/>
</dbReference>
<dbReference type="PANTHER" id="PTHR34667:SF1">
    <property type="entry name" value="D-AMINOACYL-TRNA DEACYLASE"/>
    <property type="match status" value="1"/>
</dbReference>
<proteinExistence type="inferred from homology"/>
<dbReference type="HAMAP" id="MF_00562">
    <property type="entry name" value="Deacylase_DtdA"/>
    <property type="match status" value="1"/>
</dbReference>
<dbReference type="GO" id="GO:0051499">
    <property type="term" value="F:D-aminoacyl-tRNA deacylase activity"/>
    <property type="evidence" value="ECO:0007669"/>
    <property type="project" value="UniProtKB-UniRule"/>
</dbReference>
<evidence type="ECO:0000256" key="2">
    <source>
        <dbReference type="ARBA" id="ARBA00022801"/>
    </source>
</evidence>
<reference evidence="6" key="1">
    <citation type="submission" date="2015-03" db="EMBL/GenBank/DDBJ databases">
        <authorList>
            <person name="Urmite Genomes"/>
        </authorList>
    </citation>
    <scope>NUCLEOTIDE SEQUENCE [LARGE SCALE GENOMIC DNA]</scope>
    <source>
        <strain evidence="6">Arc-Hr</strain>
    </source>
</reference>
<dbReference type="SUPFAM" id="SSF142535">
    <property type="entry name" value="AF0625-like"/>
    <property type="match status" value="1"/>
</dbReference>
<dbReference type="EMBL" id="CSTE01000002">
    <property type="protein sequence ID" value="CQR50802.1"/>
    <property type="molecule type" value="Genomic_DNA"/>
</dbReference>
<keyword evidence="3 4" id="KW-0862">Zinc</keyword>
<evidence type="ECO:0000256" key="4">
    <source>
        <dbReference type="HAMAP-Rule" id="MF_00562"/>
    </source>
</evidence>
<dbReference type="InterPro" id="IPR007508">
    <property type="entry name" value="DtdA"/>
</dbReference>
<comment type="function">
    <text evidence="4">D-aminoacyl-tRNA deacylase with broad substrate specificity. By recycling D-aminoacyl-tRNA to D-amino acids and free tRNA molecules, this enzyme counteracts the toxicity associated with the formation of D-aminoacyl-tRNA entities in vivo.</text>
</comment>
<organism evidence="5 6">
    <name type="scientific">Haloferax massiliensis</name>
    <dbReference type="NCBI Taxonomy" id="1476858"/>
    <lineage>
        <taxon>Archaea</taxon>
        <taxon>Methanobacteriati</taxon>
        <taxon>Methanobacteriota</taxon>
        <taxon>Stenosarchaea group</taxon>
        <taxon>Halobacteria</taxon>
        <taxon>Halobacteriales</taxon>
        <taxon>Haloferacaceae</taxon>
        <taxon>Haloferax</taxon>
    </lineage>
</organism>